<dbReference type="InterPro" id="IPR050364">
    <property type="entry name" value="Cytochrome_P450_fung"/>
</dbReference>
<evidence type="ECO:0000313" key="10">
    <source>
        <dbReference type="EMBL" id="EXJ68307.1"/>
    </source>
</evidence>
<accession>W9WJK6</accession>
<dbReference type="PRINTS" id="PR00385">
    <property type="entry name" value="P450"/>
</dbReference>
<dbReference type="GeneID" id="19193620"/>
<name>W9WJK6_9EURO</name>
<evidence type="ECO:0000256" key="1">
    <source>
        <dbReference type="ARBA" id="ARBA00001971"/>
    </source>
</evidence>
<evidence type="ECO:0000256" key="6">
    <source>
        <dbReference type="ARBA" id="ARBA00023004"/>
    </source>
</evidence>
<feature type="binding site" description="axial binding residue" evidence="8">
    <location>
        <position position="419"/>
    </location>
    <ligand>
        <name>heme</name>
        <dbReference type="ChEBI" id="CHEBI:30413"/>
    </ligand>
    <ligandPart>
        <name>Fe</name>
        <dbReference type="ChEBI" id="CHEBI:18248"/>
    </ligandPart>
</feature>
<dbReference type="PRINTS" id="PR00463">
    <property type="entry name" value="EP450I"/>
</dbReference>
<reference evidence="10 11" key="1">
    <citation type="submission" date="2013-03" db="EMBL/GenBank/DDBJ databases">
        <title>The Genome Sequence of Cladophialophora psammophila CBS 110553.</title>
        <authorList>
            <consortium name="The Broad Institute Genomics Platform"/>
            <person name="Cuomo C."/>
            <person name="de Hoog S."/>
            <person name="Gorbushina A."/>
            <person name="Walker B."/>
            <person name="Young S.K."/>
            <person name="Zeng Q."/>
            <person name="Gargeya S."/>
            <person name="Fitzgerald M."/>
            <person name="Haas B."/>
            <person name="Abouelleil A."/>
            <person name="Allen A.W."/>
            <person name="Alvarado L."/>
            <person name="Arachchi H.M."/>
            <person name="Berlin A.M."/>
            <person name="Chapman S.B."/>
            <person name="Gainer-Dewar J."/>
            <person name="Goldberg J."/>
            <person name="Griggs A."/>
            <person name="Gujja S."/>
            <person name="Hansen M."/>
            <person name="Howarth C."/>
            <person name="Imamovic A."/>
            <person name="Ireland A."/>
            <person name="Larimer J."/>
            <person name="McCowan C."/>
            <person name="Murphy C."/>
            <person name="Pearson M."/>
            <person name="Poon T.W."/>
            <person name="Priest M."/>
            <person name="Roberts A."/>
            <person name="Saif S."/>
            <person name="Shea T."/>
            <person name="Sisk P."/>
            <person name="Sykes S."/>
            <person name="Wortman J."/>
            <person name="Nusbaum C."/>
            <person name="Birren B."/>
        </authorList>
    </citation>
    <scope>NUCLEOTIDE SEQUENCE [LARGE SCALE GENOMIC DNA]</scope>
    <source>
        <strain evidence="10 11">CBS 110553</strain>
    </source>
</reference>
<keyword evidence="4 8" id="KW-0479">Metal-binding</keyword>
<dbReference type="Pfam" id="PF00067">
    <property type="entry name" value="p450"/>
    <property type="match status" value="1"/>
</dbReference>
<comment type="similarity">
    <text evidence="2 9">Belongs to the cytochrome P450 family.</text>
</comment>
<dbReference type="HOGENOM" id="CLU_001570_2_1_1"/>
<keyword evidence="11" id="KW-1185">Reference proteome</keyword>
<dbReference type="AlphaFoldDB" id="W9WJK6"/>
<comment type="caution">
    <text evidence="10">The sequence shown here is derived from an EMBL/GenBank/DDBJ whole genome shotgun (WGS) entry which is preliminary data.</text>
</comment>
<dbReference type="GO" id="GO:0005506">
    <property type="term" value="F:iron ion binding"/>
    <property type="evidence" value="ECO:0007669"/>
    <property type="project" value="InterPro"/>
</dbReference>
<dbReference type="GO" id="GO:0016705">
    <property type="term" value="F:oxidoreductase activity, acting on paired donors, with incorporation or reduction of molecular oxygen"/>
    <property type="evidence" value="ECO:0007669"/>
    <property type="project" value="InterPro"/>
</dbReference>
<dbReference type="PANTHER" id="PTHR46300">
    <property type="entry name" value="P450, PUTATIVE (EUROFUNG)-RELATED-RELATED"/>
    <property type="match status" value="1"/>
</dbReference>
<dbReference type="Proteomes" id="UP000019471">
    <property type="component" value="Unassembled WGS sequence"/>
</dbReference>
<evidence type="ECO:0000256" key="8">
    <source>
        <dbReference type="PIRSR" id="PIRSR602401-1"/>
    </source>
</evidence>
<dbReference type="PANTHER" id="PTHR46300:SF1">
    <property type="entry name" value="P450, PUTATIVE (EUROFUNG)-RELATED"/>
    <property type="match status" value="1"/>
</dbReference>
<evidence type="ECO:0000256" key="7">
    <source>
        <dbReference type="ARBA" id="ARBA00023033"/>
    </source>
</evidence>
<evidence type="ECO:0000256" key="4">
    <source>
        <dbReference type="ARBA" id="ARBA00022723"/>
    </source>
</evidence>
<dbReference type="EMBL" id="AMGX01000014">
    <property type="protein sequence ID" value="EXJ68307.1"/>
    <property type="molecule type" value="Genomic_DNA"/>
</dbReference>
<dbReference type="Gene3D" id="1.10.630.10">
    <property type="entry name" value="Cytochrome P450"/>
    <property type="match status" value="1"/>
</dbReference>
<gene>
    <name evidence="10" type="ORF">A1O5_08922</name>
</gene>
<evidence type="ECO:0008006" key="12">
    <source>
        <dbReference type="Google" id="ProtNLM"/>
    </source>
</evidence>
<dbReference type="InterPro" id="IPR001128">
    <property type="entry name" value="Cyt_P450"/>
</dbReference>
<dbReference type="GO" id="GO:0004497">
    <property type="term" value="F:monooxygenase activity"/>
    <property type="evidence" value="ECO:0007669"/>
    <property type="project" value="UniProtKB-KW"/>
</dbReference>
<dbReference type="SUPFAM" id="SSF48264">
    <property type="entry name" value="Cytochrome P450"/>
    <property type="match status" value="1"/>
</dbReference>
<keyword evidence="3 8" id="KW-0349">Heme</keyword>
<dbReference type="PROSITE" id="PS00086">
    <property type="entry name" value="CYTOCHROME_P450"/>
    <property type="match status" value="1"/>
</dbReference>
<evidence type="ECO:0000313" key="11">
    <source>
        <dbReference type="Proteomes" id="UP000019471"/>
    </source>
</evidence>
<evidence type="ECO:0000256" key="2">
    <source>
        <dbReference type="ARBA" id="ARBA00010617"/>
    </source>
</evidence>
<dbReference type="InterPro" id="IPR036396">
    <property type="entry name" value="Cyt_P450_sf"/>
</dbReference>
<keyword evidence="7 9" id="KW-0503">Monooxygenase</keyword>
<protein>
    <recommendedName>
        <fullName evidence="12">Cytochrome P450 oxidoreductase</fullName>
    </recommendedName>
</protein>
<dbReference type="InterPro" id="IPR017972">
    <property type="entry name" value="Cyt_P450_CS"/>
</dbReference>
<dbReference type="InterPro" id="IPR002401">
    <property type="entry name" value="Cyt_P450_E_grp-I"/>
</dbReference>
<dbReference type="eggNOG" id="KOG0156">
    <property type="taxonomic scope" value="Eukaryota"/>
</dbReference>
<keyword evidence="5 9" id="KW-0560">Oxidoreductase</keyword>
<dbReference type="STRING" id="1182543.W9WJK6"/>
<evidence type="ECO:0000256" key="3">
    <source>
        <dbReference type="ARBA" id="ARBA00022617"/>
    </source>
</evidence>
<dbReference type="GO" id="GO:0020037">
    <property type="term" value="F:heme binding"/>
    <property type="evidence" value="ECO:0007669"/>
    <property type="project" value="InterPro"/>
</dbReference>
<evidence type="ECO:0000256" key="5">
    <source>
        <dbReference type="ARBA" id="ARBA00023002"/>
    </source>
</evidence>
<dbReference type="CDD" id="cd11065">
    <property type="entry name" value="CYP64-like"/>
    <property type="match status" value="1"/>
</dbReference>
<proteinExistence type="inferred from homology"/>
<dbReference type="RefSeq" id="XP_007747693.1">
    <property type="nucleotide sequence ID" value="XM_007749503.1"/>
</dbReference>
<dbReference type="OrthoDB" id="1470350at2759"/>
<sequence>MQFVYLPLCLALISIIFLRYYEHRRYKNLPPGPPRLPLIGNLHQAPDKVPWRTYEQWTKKYGPIFSLQYGLSTVIMLGTYKSARDLLEKRSNIYSGRPRFVMADDNVSKGRHIMLMTYGPKWRTHTKIQASVLNIRVSQTYKPVQDVESKQLLCEFLSDNDFAKLYRRYTASVMFSLAYGKRSLTGSEPEILGADAVNANFLFAGWVGTWIVDAIPILNYLPQPLAPWKKTAEKFFRLESSLHMANMSNAAKTPSWNMTKQIRSTKESKEVPDLDIAYNVGIIYEAGLDTTKIALLVFTLAAATQPRFIQVAQAELDRVVGPARLPSFEDQASLPYINAVVKEVLRWRPVSAGGIPHAVMQEDQYMGYRIPKGATVIGNHWSIHMDESIFPQPMSFRPERWLENPDLPLYAFGFGRRACIGQHISNNSLFIIISRVLWAFEIKKGLDEQGQEVEIDDMAFTSGFNSQPEPFAVRFIPRSLKAVEVVKREFDDVEKDIDVIMKRIQEAQGRVF</sequence>
<comment type="cofactor">
    <cofactor evidence="1 8">
        <name>heme</name>
        <dbReference type="ChEBI" id="CHEBI:30413"/>
    </cofactor>
</comment>
<organism evidence="10 11">
    <name type="scientific">Cladophialophora psammophila CBS 110553</name>
    <dbReference type="NCBI Taxonomy" id="1182543"/>
    <lineage>
        <taxon>Eukaryota</taxon>
        <taxon>Fungi</taxon>
        <taxon>Dikarya</taxon>
        <taxon>Ascomycota</taxon>
        <taxon>Pezizomycotina</taxon>
        <taxon>Eurotiomycetes</taxon>
        <taxon>Chaetothyriomycetidae</taxon>
        <taxon>Chaetothyriales</taxon>
        <taxon>Herpotrichiellaceae</taxon>
        <taxon>Cladophialophora</taxon>
    </lineage>
</organism>
<keyword evidence="6 8" id="KW-0408">Iron</keyword>
<evidence type="ECO:0000256" key="9">
    <source>
        <dbReference type="RuleBase" id="RU000461"/>
    </source>
</evidence>